<feature type="domain" description="MrfA-like Zn-binding" evidence="1">
    <location>
        <begin position="450"/>
        <end position="546"/>
    </location>
</feature>
<organism evidence="2 3">
    <name type="scientific">Bifidobacterium asteroides</name>
    <dbReference type="NCBI Taxonomy" id="1684"/>
    <lineage>
        <taxon>Bacteria</taxon>
        <taxon>Bacillati</taxon>
        <taxon>Actinomycetota</taxon>
        <taxon>Actinomycetes</taxon>
        <taxon>Bifidobacteriales</taxon>
        <taxon>Bifidobacteriaceae</taxon>
        <taxon>Bifidobacterium</taxon>
    </lineage>
</organism>
<dbReference type="Proteomes" id="UP000233731">
    <property type="component" value="Unassembled WGS sequence"/>
</dbReference>
<dbReference type="Pfam" id="PF09369">
    <property type="entry name" value="MZB"/>
    <property type="match status" value="1"/>
</dbReference>
<accession>A0A2N3R8P5</accession>
<evidence type="ECO:0000313" key="2">
    <source>
        <dbReference type="EMBL" id="PKV07873.1"/>
    </source>
</evidence>
<dbReference type="RefSeq" id="WP_101433113.1">
    <property type="nucleotide sequence ID" value="NZ_PCHJ01000024.1"/>
</dbReference>
<name>A0A2N3R8P5_9BIFI</name>
<comment type="caution">
    <text evidence="2">The sequence shown here is derived from an EMBL/GenBank/DDBJ whole genome shotgun (WGS) entry which is preliminary data.</text>
</comment>
<dbReference type="InterPro" id="IPR047721">
    <property type="entry name" value="DrmB"/>
</dbReference>
<evidence type="ECO:0000259" key="1">
    <source>
        <dbReference type="Pfam" id="PF09369"/>
    </source>
</evidence>
<dbReference type="EMBL" id="PCHJ01000024">
    <property type="protein sequence ID" value="PKV07873.1"/>
    <property type="molecule type" value="Genomic_DNA"/>
</dbReference>
<evidence type="ECO:0000313" key="3">
    <source>
        <dbReference type="Proteomes" id="UP000233731"/>
    </source>
</evidence>
<reference evidence="2 3" key="1">
    <citation type="submission" date="2017-10" db="EMBL/GenBank/DDBJ databases">
        <title>Bifidobacterium genomics.</title>
        <authorList>
            <person name="Lugli G.A."/>
            <person name="Milani C."/>
            <person name="Mancabelli L."/>
        </authorList>
    </citation>
    <scope>NUCLEOTIDE SEQUENCE [LARGE SCALE GENOMIC DNA]</scope>
    <source>
        <strain evidence="2 3">1460B</strain>
    </source>
</reference>
<gene>
    <name evidence="2" type="ORF">CQR44_1644</name>
</gene>
<dbReference type="InterPro" id="IPR018973">
    <property type="entry name" value="MZB"/>
</dbReference>
<proteinExistence type="predicted"/>
<dbReference type="NCBIfam" id="NF038324">
    <property type="entry name" value="DrmB_fam"/>
    <property type="match status" value="1"/>
</dbReference>
<protein>
    <recommendedName>
        <fullName evidence="1">MrfA-like Zn-binding domain-containing protein</fullName>
    </recommendedName>
</protein>
<dbReference type="AlphaFoldDB" id="A0A2N3R8P5"/>
<sequence>MAGYDKNKLGELRPNQIITTFGPGAVVDAVKDSVTILDIPYWKDKGKRIIDGRLASYLNVDAFYMPRTTSAHDIPVVTFPYWHVCSDIKCGRLFDAKERINYDLDKYLKYGVCCPDCGRRAYPARFITICENGHMSDFPWIWWVHRGRTDCEGKMRMYSTGNTSTLSDIWVKCSCGMDRSMSGATQAGNFEGLLCSGMHPFRPRSENEQCKKPVIPSQRGASNVYFAVTRSAISIPPWINPLYNLIDEHLQYIEQAKRLAVEFGHSEEDGLRKAYEDYFLNYTRDEFDAAYERRMNHIKEFTEIKRMEYEAITHHDDPTYQSNKKHFKAEEEVLPEYFKHYFNRIIRITRLREVQVLLGFTRVDAPDPDADEQPNVVFLGKGERWLPAVEVNGEGIFIEFNKQTLAEWLGKPEVREISKKYTVSYRKYCESKGWTITTDRNAVYVLMHTFSHLLIKQMAMSSGYSSSAIRERIYFGDKMAGVLLYTGSSDKEGSLGGLVELGTADQMTSLMRDAFQEALVCTNDPECMNTLPAGQNLNGATCHSCCMISETACENGNRMLDRGLMVPLSEREETSYFRELVNELCQMEM</sequence>